<keyword evidence="4 9" id="KW-0812">Transmembrane</keyword>
<feature type="transmembrane region" description="Helical" evidence="9">
    <location>
        <begin position="147"/>
        <end position="174"/>
    </location>
</feature>
<evidence type="ECO:0000313" key="12">
    <source>
        <dbReference type="Proteomes" id="UP001328107"/>
    </source>
</evidence>
<dbReference type="InterPro" id="IPR036739">
    <property type="entry name" value="SLC41_membr_dom_sf"/>
</dbReference>
<keyword evidence="7" id="KW-0406">Ion transport</keyword>
<feature type="transmembrane region" description="Helical" evidence="9">
    <location>
        <begin position="419"/>
        <end position="444"/>
    </location>
</feature>
<keyword evidence="6 9" id="KW-1133">Transmembrane helix</keyword>
<dbReference type="InterPro" id="IPR045349">
    <property type="entry name" value="SLC41A1-3"/>
</dbReference>
<feature type="transmembrane region" description="Helical" evidence="9">
    <location>
        <begin position="116"/>
        <end position="135"/>
    </location>
</feature>
<evidence type="ECO:0000256" key="7">
    <source>
        <dbReference type="ARBA" id="ARBA00023065"/>
    </source>
</evidence>
<evidence type="ECO:0000256" key="2">
    <source>
        <dbReference type="ARBA" id="ARBA00009749"/>
    </source>
</evidence>
<keyword evidence="12" id="KW-1185">Reference proteome</keyword>
<feature type="domain" description="SLC41A/MgtE integral membrane" evidence="10">
    <location>
        <begin position="286"/>
        <end position="436"/>
    </location>
</feature>
<evidence type="ECO:0000256" key="3">
    <source>
        <dbReference type="ARBA" id="ARBA00022448"/>
    </source>
</evidence>
<evidence type="ECO:0000256" key="1">
    <source>
        <dbReference type="ARBA" id="ARBA00004141"/>
    </source>
</evidence>
<comment type="similarity">
    <text evidence="2">Belongs to the SLC41A transporter family.</text>
</comment>
<evidence type="ECO:0000256" key="6">
    <source>
        <dbReference type="ARBA" id="ARBA00022989"/>
    </source>
</evidence>
<dbReference type="GO" id="GO:0008324">
    <property type="term" value="F:monoatomic cation transmembrane transporter activity"/>
    <property type="evidence" value="ECO:0007669"/>
    <property type="project" value="InterPro"/>
</dbReference>
<comment type="subcellular location">
    <subcellularLocation>
        <location evidence="1">Membrane</location>
        <topology evidence="1">Multi-pass membrane protein</topology>
    </subcellularLocation>
</comment>
<organism evidence="11 12">
    <name type="scientific">Pristionchus mayeri</name>
    <dbReference type="NCBI Taxonomy" id="1317129"/>
    <lineage>
        <taxon>Eukaryota</taxon>
        <taxon>Metazoa</taxon>
        <taxon>Ecdysozoa</taxon>
        <taxon>Nematoda</taxon>
        <taxon>Chromadorea</taxon>
        <taxon>Rhabditida</taxon>
        <taxon>Rhabditina</taxon>
        <taxon>Diplogasteromorpha</taxon>
        <taxon>Diplogasteroidea</taxon>
        <taxon>Neodiplogasteridae</taxon>
        <taxon>Pristionchus</taxon>
    </lineage>
</organism>
<gene>
    <name evidence="11" type="ORF">PMAYCL1PPCAC_29538</name>
</gene>
<dbReference type="Proteomes" id="UP001328107">
    <property type="component" value="Unassembled WGS sequence"/>
</dbReference>
<keyword evidence="5" id="KW-0460">Magnesium</keyword>
<feature type="transmembrane region" description="Helical" evidence="9">
    <location>
        <begin position="380"/>
        <end position="399"/>
    </location>
</feature>
<proteinExistence type="inferred from homology"/>
<dbReference type="PANTHER" id="PTHR16228">
    <property type="entry name" value="DIVALENT CATION TRANSPORTER SOLUTE CARRIER FAMILY 41"/>
    <property type="match status" value="1"/>
</dbReference>
<sequence length="473" mass="52029">SQAKEDEKEDVSAKDSSIPFLAEESLKKVFLQSLFPFLLGGISSIGTGQVLHYAQSSTSYVEIPEFMEITPALSGLKGNIECILASKLSTLAHQGVLDEAKNRNSIIIAGIGLQQFQVVIMTLLATIGSLITSLINQSNCLLNGKPVLFLFSVSFLSITTSSFLISTLLIGLIIGARKYNINPDNVTTPIASSLSDLVAIAAMLLFAFLLHDSILGERWYVGIILLSLLLLLMPFWLWLLHRREEMIKVAKSGWVTLVLSCILSSVAGAILTKAISKYPDISIFAPILMGISGNRTAMQSSRISTQLHTSSNRPGYLPDERRLVTYLSPYRAFCSNDDDARGARLLLLTAPPFQILFITIAFIIAYFFDPTGKKIPLHPAFFFAYILTAMFHMFILLYLSQMCVHAMWSYKLDPDFHAIPFLAGMGDLLGTALIYGFFSVLTAVQSRDGEIIQVIKNATENIDPTRSAICMST</sequence>
<dbReference type="PANTHER" id="PTHR16228:SF7">
    <property type="entry name" value="SLC41A_MGTE INTEGRAL MEMBRANE DOMAIN-CONTAINING PROTEIN"/>
    <property type="match status" value="1"/>
</dbReference>
<dbReference type="GO" id="GO:0005886">
    <property type="term" value="C:plasma membrane"/>
    <property type="evidence" value="ECO:0007669"/>
    <property type="project" value="TreeGrafter"/>
</dbReference>
<dbReference type="InterPro" id="IPR006667">
    <property type="entry name" value="SLC41_membr_dom"/>
</dbReference>
<feature type="transmembrane region" description="Helical" evidence="9">
    <location>
        <begin position="345"/>
        <end position="368"/>
    </location>
</feature>
<dbReference type="Gene3D" id="1.10.357.20">
    <property type="entry name" value="SLC41 divalent cation transporters, integral membrane domain"/>
    <property type="match status" value="2"/>
</dbReference>
<evidence type="ECO:0000256" key="9">
    <source>
        <dbReference type="SAM" id="Phobius"/>
    </source>
</evidence>
<feature type="non-terminal residue" evidence="11">
    <location>
        <position position="1"/>
    </location>
</feature>
<feature type="domain" description="SLC41A/MgtE integral membrane" evidence="10">
    <location>
        <begin position="71"/>
        <end position="205"/>
    </location>
</feature>
<protein>
    <recommendedName>
        <fullName evidence="10">SLC41A/MgtE integral membrane domain-containing protein</fullName>
    </recommendedName>
</protein>
<evidence type="ECO:0000256" key="4">
    <source>
        <dbReference type="ARBA" id="ARBA00022692"/>
    </source>
</evidence>
<feature type="transmembrane region" description="Helical" evidence="9">
    <location>
        <begin position="219"/>
        <end position="240"/>
    </location>
</feature>
<comment type="caution">
    <text evidence="11">The sequence shown here is derived from an EMBL/GenBank/DDBJ whole genome shotgun (WGS) entry which is preliminary data.</text>
</comment>
<dbReference type="SUPFAM" id="SSF161093">
    <property type="entry name" value="MgtE membrane domain-like"/>
    <property type="match status" value="2"/>
</dbReference>
<feature type="transmembrane region" description="Helical" evidence="9">
    <location>
        <begin position="186"/>
        <end position="207"/>
    </location>
</feature>
<dbReference type="Pfam" id="PF01769">
    <property type="entry name" value="MgtE"/>
    <property type="match status" value="2"/>
</dbReference>
<name>A0AAN5D9H3_9BILA</name>
<accession>A0AAN5D9H3</accession>
<dbReference type="AlphaFoldDB" id="A0AAN5D9H3"/>
<evidence type="ECO:0000313" key="11">
    <source>
        <dbReference type="EMBL" id="GMR59343.1"/>
    </source>
</evidence>
<keyword evidence="3" id="KW-0813">Transport</keyword>
<dbReference type="EMBL" id="BTRK01000006">
    <property type="protein sequence ID" value="GMR59343.1"/>
    <property type="molecule type" value="Genomic_DNA"/>
</dbReference>
<evidence type="ECO:0000259" key="10">
    <source>
        <dbReference type="Pfam" id="PF01769"/>
    </source>
</evidence>
<keyword evidence="8 9" id="KW-0472">Membrane</keyword>
<evidence type="ECO:0000256" key="8">
    <source>
        <dbReference type="ARBA" id="ARBA00023136"/>
    </source>
</evidence>
<feature type="transmembrane region" description="Helical" evidence="9">
    <location>
        <begin position="252"/>
        <end position="271"/>
    </location>
</feature>
<evidence type="ECO:0000256" key="5">
    <source>
        <dbReference type="ARBA" id="ARBA00022842"/>
    </source>
</evidence>
<reference evidence="12" key="1">
    <citation type="submission" date="2022-10" db="EMBL/GenBank/DDBJ databases">
        <title>Genome assembly of Pristionchus species.</title>
        <authorList>
            <person name="Yoshida K."/>
            <person name="Sommer R.J."/>
        </authorList>
    </citation>
    <scope>NUCLEOTIDE SEQUENCE [LARGE SCALE GENOMIC DNA]</scope>
    <source>
        <strain evidence="12">RS5460</strain>
    </source>
</reference>